<keyword evidence="2" id="KW-1133">Transmembrane helix</keyword>
<feature type="region of interest" description="Disordered" evidence="1">
    <location>
        <begin position="593"/>
        <end position="665"/>
    </location>
</feature>
<feature type="transmembrane region" description="Helical" evidence="2">
    <location>
        <begin position="185"/>
        <end position="204"/>
    </location>
</feature>
<accession>A0A8S1NJU3</accession>
<keyword evidence="4" id="KW-1185">Reference proteome</keyword>
<sequence length="1318" mass="148103">MEFESRQFISQSEFNRSEKLTLTTIQQYVSIIVLLLALGDAVMLFVINGFVLNYITLSYAIINVLIVLICIGTLVWNNQQQNYLKSTEDEWGELTDNFNGRLLFFLTILMAIAEFVFFILIILSSDYVQGLYQSEKIGNDYQKFDKVVSVMKPIILIFSILIVVGLTYTIHNFYQMTISSITSRFNIYLLCIAVSLTCWGSVYLLKGMGIYSISAILNLIILGLIVLAIISNTWKIKGLLMILAALQILIIPVLLGFQAQYIRDYQEQQDSNIANCQQQMNNLSESYLSQHSCASKYIKDIQTQNCPNGEKECSIYSTTCDRDAQVQRWEVVTTDPADHPLGCLNLNCCKTVSNIYTKDLLILIMLSLATPLFLFALILFEFHLSKRTRSDKTLGRNIETLFLLLFIGTIVFGVLLLINNYTPIPLKKEINFDQPAKAVKAKEFTKIQTKMCQSITQLVGNRIELSSECKSTTNCPLNKVETGKKETNILFGLWVKGVQQFKRKEATTYQTLAAAKFLWPNYDGNELDFFAIIGKLEYVQQYLDDVQICYQVGSKDLTINLYQNVVDIPIEEKNNKVYHYSMFSHFADTATTKPTTTTTTTTTTKPTDTTTTKPADTTTTKSTDTTKKTEDNAKPAEPSKGSPAASDKGGSDQKSQAQSSQPKCDIPNCQECKEQQCITCKTGFDKDDERGCRFTGKLGVNESIQVQLFKEMKSKVSGFVVGEIKKEEDKLFTQYPLQEAKICWSQEGLEKPICDVATPKGEYKLQISTFDVADYSTQLFQPTTGLITVAAIGYDDYVQSQVVQFQEEINFGTILLRSNVTIPKVQATTPQPKSSLHQAETTTTSTKPSTTTTPTKPTTTTTSTTSTTSTPTSTSTSKEPAKEQPKEPAKEQPKEPAKEQPKEPAKNEGGCKSGEYLDARKKCQPTGCTNVPFCKFCDKNNKCISCQAEYQLQPDKSCLPENGCSKPYSQNQCLKCSKEKEKCDQDFCDAFSTFDNGQCKQAYKLCTNKILNCAICTKENKCAVCEQGYKVLNGECKLGDFSQIFQINYYQTEVYVVDVMDWNHLESVKIDLRVGSCGSFQVYGTAKTDSNGKVIFTRLVKGSLYNLIVTHPDYSQNCYEFQDNEVTIVPLSKKLKSGQVRIVLEWHNPNINLDLQLSFNPTSTSNCLVGYLDNECTGAKFGKSSDEEYSFEAIEINALVLSKYLIFVQNFGDKENYQEKLISSNAHIKYYVADKDDAAVTFVVPNDKQSEIVGTTEALKTEWLAWLVGCIDANESEIPESLFSQNGVWWTASLNRWYPEIPQKTSQNYFPSPKICDV</sequence>
<feature type="compositionally biased region" description="Basic and acidic residues" evidence="1">
    <location>
        <begin position="879"/>
        <end position="906"/>
    </location>
</feature>
<dbReference type="OMA" id="FCDAFST"/>
<evidence type="ECO:0000256" key="2">
    <source>
        <dbReference type="SAM" id="Phobius"/>
    </source>
</evidence>
<gene>
    <name evidence="3" type="ORF">PPRIM_AZ9-3.1.T0770159</name>
</gene>
<dbReference type="InterPro" id="IPR051298">
    <property type="entry name" value="Heme_transport/Cell_adhesion"/>
</dbReference>
<evidence type="ECO:0000313" key="3">
    <source>
        <dbReference type="EMBL" id="CAD8086914.1"/>
    </source>
</evidence>
<evidence type="ECO:0000256" key="1">
    <source>
        <dbReference type="SAM" id="MobiDB-lite"/>
    </source>
</evidence>
<feature type="transmembrane region" description="Helical" evidence="2">
    <location>
        <begin position="360"/>
        <end position="380"/>
    </location>
</feature>
<feature type="region of interest" description="Disordered" evidence="1">
    <location>
        <begin position="826"/>
        <end position="911"/>
    </location>
</feature>
<feature type="transmembrane region" description="Helical" evidence="2">
    <location>
        <begin position="154"/>
        <end position="173"/>
    </location>
</feature>
<keyword evidence="2" id="KW-0472">Membrane</keyword>
<dbReference type="PANTHER" id="PTHR22917:SF6">
    <property type="entry name" value="EG:8D8.2 PROTEIN-RELATED"/>
    <property type="match status" value="1"/>
</dbReference>
<organism evidence="3 4">
    <name type="scientific">Paramecium primaurelia</name>
    <dbReference type="NCBI Taxonomy" id="5886"/>
    <lineage>
        <taxon>Eukaryota</taxon>
        <taxon>Sar</taxon>
        <taxon>Alveolata</taxon>
        <taxon>Ciliophora</taxon>
        <taxon>Intramacronucleata</taxon>
        <taxon>Oligohymenophorea</taxon>
        <taxon>Peniculida</taxon>
        <taxon>Parameciidae</taxon>
        <taxon>Paramecium</taxon>
    </lineage>
</organism>
<feature type="transmembrane region" description="Helical" evidence="2">
    <location>
        <begin position="238"/>
        <end position="257"/>
    </location>
</feature>
<evidence type="ECO:0000313" key="4">
    <source>
        <dbReference type="Proteomes" id="UP000688137"/>
    </source>
</evidence>
<feature type="transmembrane region" description="Helical" evidence="2">
    <location>
        <begin position="28"/>
        <end position="51"/>
    </location>
</feature>
<reference evidence="3" key="1">
    <citation type="submission" date="2021-01" db="EMBL/GenBank/DDBJ databases">
        <authorList>
            <consortium name="Genoscope - CEA"/>
            <person name="William W."/>
        </authorList>
    </citation>
    <scope>NUCLEOTIDE SEQUENCE</scope>
</reference>
<feature type="compositionally biased region" description="Polar residues" evidence="1">
    <location>
        <begin position="826"/>
        <end position="840"/>
    </location>
</feature>
<dbReference type="EMBL" id="CAJJDM010000080">
    <property type="protein sequence ID" value="CAD8086914.1"/>
    <property type="molecule type" value="Genomic_DNA"/>
</dbReference>
<feature type="compositionally biased region" description="Polar residues" evidence="1">
    <location>
        <begin position="652"/>
        <end position="662"/>
    </location>
</feature>
<keyword evidence="2" id="KW-0812">Transmembrane</keyword>
<feature type="transmembrane region" description="Helical" evidence="2">
    <location>
        <begin position="210"/>
        <end position="231"/>
    </location>
</feature>
<dbReference type="PANTHER" id="PTHR22917">
    <property type="entry name" value="HEMOPEXIN DOMAIN-CONTAINING PROTEIN"/>
    <property type="match status" value="1"/>
</dbReference>
<proteinExistence type="predicted"/>
<feature type="transmembrane region" description="Helical" evidence="2">
    <location>
        <begin position="401"/>
        <end position="418"/>
    </location>
</feature>
<feature type="compositionally biased region" description="Basic and acidic residues" evidence="1">
    <location>
        <begin position="624"/>
        <end position="634"/>
    </location>
</feature>
<feature type="compositionally biased region" description="Low complexity" evidence="1">
    <location>
        <begin position="841"/>
        <end position="878"/>
    </location>
</feature>
<dbReference type="Proteomes" id="UP000688137">
    <property type="component" value="Unassembled WGS sequence"/>
</dbReference>
<feature type="compositionally biased region" description="Low complexity" evidence="1">
    <location>
        <begin position="593"/>
        <end position="623"/>
    </location>
</feature>
<comment type="caution">
    <text evidence="3">The sequence shown here is derived from an EMBL/GenBank/DDBJ whole genome shotgun (WGS) entry which is preliminary data.</text>
</comment>
<protein>
    <submittedName>
        <fullName evidence="3">Uncharacterized protein</fullName>
    </submittedName>
</protein>
<name>A0A8S1NJU3_PARPR</name>
<feature type="transmembrane region" description="Helical" evidence="2">
    <location>
        <begin position="57"/>
        <end position="76"/>
    </location>
</feature>
<feature type="transmembrane region" description="Helical" evidence="2">
    <location>
        <begin position="102"/>
        <end position="123"/>
    </location>
</feature>